<feature type="region of interest" description="Disordered" evidence="6">
    <location>
        <begin position="94"/>
        <end position="193"/>
    </location>
</feature>
<feature type="region of interest" description="Disordered" evidence="6">
    <location>
        <begin position="272"/>
        <end position="303"/>
    </location>
</feature>
<evidence type="ECO:0000256" key="1">
    <source>
        <dbReference type="ARBA" id="ARBA00004138"/>
    </source>
</evidence>
<dbReference type="PANTHER" id="PTHR21490:SF2">
    <property type="entry name" value="ENKURIN DOMAIN-CONTAINING PROTEIN 1"/>
    <property type="match status" value="1"/>
</dbReference>
<comment type="caution">
    <text evidence="8">The sequence shown here is derived from an EMBL/GenBank/DDBJ whole genome shotgun (WGS) entry which is preliminary data.</text>
</comment>
<evidence type="ECO:0000256" key="4">
    <source>
        <dbReference type="ARBA" id="ARBA00023212"/>
    </source>
</evidence>
<name>A0A820CB89_9BILA</name>
<feature type="compositionally biased region" description="Polar residues" evidence="6">
    <location>
        <begin position="1"/>
        <end position="27"/>
    </location>
</feature>
<dbReference type="Proteomes" id="UP000663862">
    <property type="component" value="Unassembled WGS sequence"/>
</dbReference>
<evidence type="ECO:0000259" key="7">
    <source>
        <dbReference type="PROSITE" id="PS51665"/>
    </source>
</evidence>
<feature type="compositionally biased region" description="Basic and acidic residues" evidence="6">
    <location>
        <begin position="142"/>
        <end position="161"/>
    </location>
</feature>
<dbReference type="EMBL" id="CAJOBQ010000025">
    <property type="protein sequence ID" value="CAF4219420.1"/>
    <property type="molecule type" value="Genomic_DNA"/>
</dbReference>
<dbReference type="Pfam" id="PF13864">
    <property type="entry name" value="Enkurin"/>
    <property type="match status" value="1"/>
</dbReference>
<comment type="subcellular location">
    <subcellularLocation>
        <location evidence="1">Cell projection</location>
        <location evidence="1">Cilium</location>
    </subcellularLocation>
    <subcellularLocation>
        <location evidence="2">Cytoplasm</location>
        <location evidence="2">Cytoskeleton</location>
    </subcellularLocation>
</comment>
<organism evidence="8 9">
    <name type="scientific">Rotaria socialis</name>
    <dbReference type="NCBI Taxonomy" id="392032"/>
    <lineage>
        <taxon>Eukaryota</taxon>
        <taxon>Metazoa</taxon>
        <taxon>Spiralia</taxon>
        <taxon>Gnathifera</taxon>
        <taxon>Rotifera</taxon>
        <taxon>Eurotatoria</taxon>
        <taxon>Bdelloidea</taxon>
        <taxon>Philodinida</taxon>
        <taxon>Philodinidae</taxon>
        <taxon>Rotaria</taxon>
    </lineage>
</organism>
<dbReference type="InterPro" id="IPR052102">
    <property type="entry name" value="Enkurin_domain-protein"/>
</dbReference>
<reference evidence="8" key="1">
    <citation type="submission" date="2021-02" db="EMBL/GenBank/DDBJ databases">
        <authorList>
            <person name="Nowell W R."/>
        </authorList>
    </citation>
    <scope>NUCLEOTIDE SEQUENCE</scope>
</reference>
<evidence type="ECO:0000256" key="6">
    <source>
        <dbReference type="SAM" id="MobiDB-lite"/>
    </source>
</evidence>
<evidence type="ECO:0000313" key="9">
    <source>
        <dbReference type="Proteomes" id="UP000663862"/>
    </source>
</evidence>
<feature type="region of interest" description="Disordered" evidence="6">
    <location>
        <begin position="1"/>
        <end position="66"/>
    </location>
</feature>
<dbReference type="PANTHER" id="PTHR21490">
    <property type="entry name" value="ENKURIN-RELATED"/>
    <property type="match status" value="1"/>
</dbReference>
<feature type="domain" description="Enkurin" evidence="7">
    <location>
        <begin position="270"/>
        <end position="362"/>
    </location>
</feature>
<dbReference type="InterPro" id="IPR027012">
    <property type="entry name" value="Enkurin_dom"/>
</dbReference>
<evidence type="ECO:0000256" key="2">
    <source>
        <dbReference type="ARBA" id="ARBA00004245"/>
    </source>
</evidence>
<protein>
    <recommendedName>
        <fullName evidence="7">Enkurin domain-containing protein</fullName>
    </recommendedName>
</protein>
<proteinExistence type="predicted"/>
<dbReference type="GO" id="GO:0005929">
    <property type="term" value="C:cilium"/>
    <property type="evidence" value="ECO:0007669"/>
    <property type="project" value="UniProtKB-SubCell"/>
</dbReference>
<feature type="compositionally biased region" description="Polar residues" evidence="6">
    <location>
        <begin position="162"/>
        <end position="172"/>
    </location>
</feature>
<keyword evidence="5" id="KW-0966">Cell projection</keyword>
<evidence type="ECO:0000256" key="5">
    <source>
        <dbReference type="ARBA" id="ARBA00023273"/>
    </source>
</evidence>
<dbReference type="AlphaFoldDB" id="A0A820CB89"/>
<feature type="compositionally biased region" description="Basic and acidic residues" evidence="6">
    <location>
        <begin position="272"/>
        <end position="281"/>
    </location>
</feature>
<keyword evidence="3" id="KW-0963">Cytoplasm</keyword>
<dbReference type="GO" id="GO:0005881">
    <property type="term" value="C:cytoplasmic microtubule"/>
    <property type="evidence" value="ECO:0007669"/>
    <property type="project" value="TreeGrafter"/>
</dbReference>
<accession>A0A820CB89</accession>
<evidence type="ECO:0000256" key="3">
    <source>
        <dbReference type="ARBA" id="ARBA00022490"/>
    </source>
</evidence>
<gene>
    <name evidence="8" type="ORF">TSG867_LOCUS1192</name>
</gene>
<sequence length="444" mass="50751">MHQSQNPLQWSAQFGPSLTNSFASRSHQNFDTRPSRLRTPFPPDPGYGDDPLSRRCVTSSNPRVRGSHAKAIYKRAIANTGAPFRLDIRCSSSLDTNSKTGKPPRNHTNENLKRIRRIMQETQKRKSTEEDAKKTAMKPLWRSKEYDNVESKVKQKLKDSQRSASRPQSVQGNFLRAHGRTGPENLRSQSACDVRRASVGSSVNLEATQAADNKSKPDYVKINLQNVKTIPKVRKSVSTEATQNAREKTEKKLKAYQEKNNGRVPDYIEKIKEKRDQDRQKVRASAPDPECPPGHVKVDKEEHKSTLTKLQANRIELENKLGHLPIRNDSLRLRRAKEDIEKQLVALDEAIEIFSKPKRYHQSIVQQQDNVCKSFLILRSCLYNDNDSIRMCHQTTLNRVKSVLTNETPMYCLTSSLYKNLQIQNLRSRATLPKTANENVLLVY</sequence>
<keyword evidence="4" id="KW-0206">Cytoskeleton</keyword>
<feature type="compositionally biased region" description="Basic and acidic residues" evidence="6">
    <location>
        <begin position="107"/>
        <end position="134"/>
    </location>
</feature>
<dbReference type="PROSITE" id="PS51665">
    <property type="entry name" value="ENKURIN"/>
    <property type="match status" value="1"/>
</dbReference>
<evidence type="ECO:0000313" key="8">
    <source>
        <dbReference type="EMBL" id="CAF4219420.1"/>
    </source>
</evidence>